<organism evidence="1">
    <name type="scientific">Siphoviridae sp. ctigT3</name>
    <dbReference type="NCBI Taxonomy" id="2826434"/>
    <lineage>
        <taxon>Viruses</taxon>
        <taxon>Duplodnaviria</taxon>
        <taxon>Heunggongvirae</taxon>
        <taxon>Uroviricota</taxon>
        <taxon>Caudoviricetes</taxon>
    </lineage>
</organism>
<protein>
    <submittedName>
        <fullName evidence="1">Nucelotide kinase</fullName>
    </submittedName>
</protein>
<dbReference type="EMBL" id="BK014981">
    <property type="protein sequence ID" value="DAD85384.1"/>
    <property type="molecule type" value="Genomic_DNA"/>
</dbReference>
<keyword evidence="1" id="KW-0808">Transferase</keyword>
<keyword evidence="1" id="KW-0418">Kinase</keyword>
<dbReference type="InterPro" id="IPR021739">
    <property type="entry name" value="SaV-like"/>
</dbReference>
<accession>A0A8S5MTA3</accession>
<name>A0A8S5MTA3_9CAUD</name>
<dbReference type="Pfam" id="PF11753">
    <property type="entry name" value="DUF3310"/>
    <property type="match status" value="1"/>
</dbReference>
<evidence type="ECO:0000313" key="1">
    <source>
        <dbReference type="EMBL" id="DAD85384.1"/>
    </source>
</evidence>
<reference evidence="1" key="1">
    <citation type="journal article" date="2021" name="Proc. Natl. Acad. Sci. U.S.A.">
        <title>A Catalog of Tens of Thousands of Viruses from Human Metagenomes Reveals Hidden Associations with Chronic Diseases.</title>
        <authorList>
            <person name="Tisza M.J."/>
            <person name="Buck C.B."/>
        </authorList>
    </citation>
    <scope>NUCLEOTIDE SEQUENCE</scope>
    <source>
        <strain evidence="1">CtigT3</strain>
    </source>
</reference>
<sequence>MEYEKLTNPEHYKSHAVTVEPIFWCESLGFYGGNAMKYIFRAGTKPKQPEQVDLLKAAWYLNALFTVYPALKDLESGYMQLIEIKMSALKRCETPMLQKAAKEPSALQFFKRLFNSCVDRLCSLGLSQDEIWENIKYNEDAYRRLFGGSRWPGFDSGLA</sequence>
<proteinExistence type="predicted"/>
<dbReference type="GO" id="GO:0016301">
    <property type="term" value="F:kinase activity"/>
    <property type="evidence" value="ECO:0007669"/>
    <property type="project" value="UniProtKB-KW"/>
</dbReference>